<name>A0A5C1I258_9SPHI</name>
<dbReference type="RefSeq" id="WP_112573927.1">
    <property type="nucleotide sequence ID" value="NZ_CP043450.1"/>
</dbReference>
<reference evidence="1" key="1">
    <citation type="submission" date="2019-08" db="EMBL/GenBank/DDBJ databases">
        <title>Comparative genome analysis confer to the adaptation heavy metal polluted environment.</title>
        <authorList>
            <person name="Li Y."/>
        </authorList>
    </citation>
    <scope>NUCLEOTIDE SEQUENCE [LARGE SCALE GENOMIC DNA]</scope>
    <source>
        <strain evidence="1">P1</strain>
    </source>
</reference>
<gene>
    <name evidence="1" type="ORF">DEO27_015600</name>
</gene>
<dbReference type="Proteomes" id="UP000251402">
    <property type="component" value="Chromosome"/>
</dbReference>
<evidence type="ECO:0000313" key="1">
    <source>
        <dbReference type="EMBL" id="QEM11390.1"/>
    </source>
</evidence>
<dbReference type="OrthoDB" id="800074at2"/>
<evidence type="ECO:0000313" key="2">
    <source>
        <dbReference type="Proteomes" id="UP000251402"/>
    </source>
</evidence>
<dbReference type="EMBL" id="CP043450">
    <property type="protein sequence ID" value="QEM11390.1"/>
    <property type="molecule type" value="Genomic_DNA"/>
</dbReference>
<keyword evidence="2" id="KW-1185">Reference proteome</keyword>
<dbReference type="AlphaFoldDB" id="A0A5C1I258"/>
<sequence length="73" mass="7636">MKKLKLKAIELGANEMMTRAQLKNVLVGVIGGATGPDCLPRGSGCSQVTEQTNCCGSGRCLPDPNNAFGYSCM</sequence>
<organism evidence="1 2">
    <name type="scientific">Mucilaginibacter rubeus</name>
    <dbReference type="NCBI Taxonomy" id="2027860"/>
    <lineage>
        <taxon>Bacteria</taxon>
        <taxon>Pseudomonadati</taxon>
        <taxon>Bacteroidota</taxon>
        <taxon>Sphingobacteriia</taxon>
        <taxon>Sphingobacteriales</taxon>
        <taxon>Sphingobacteriaceae</taxon>
        <taxon>Mucilaginibacter</taxon>
    </lineage>
</organism>
<protein>
    <submittedName>
        <fullName evidence="1">Uncharacterized protein</fullName>
    </submittedName>
</protein>
<proteinExistence type="predicted"/>
<dbReference type="KEGG" id="mrub:DEO27_015600"/>
<accession>A0A5C1I258</accession>